<evidence type="ECO:0000256" key="1">
    <source>
        <dbReference type="ARBA" id="ARBA00004123"/>
    </source>
</evidence>
<keyword evidence="4 5" id="KW-0371">Homeobox</keyword>
<accession>A0ABP0TCQ0</accession>
<dbReference type="SMART" id="SM00571">
    <property type="entry name" value="DDT"/>
    <property type="match status" value="1"/>
</dbReference>
<feature type="region of interest" description="Disordered" evidence="6">
    <location>
        <begin position="771"/>
        <end position="843"/>
    </location>
</feature>
<feature type="compositionally biased region" description="Basic and acidic residues" evidence="6">
    <location>
        <begin position="1750"/>
        <end position="1763"/>
    </location>
</feature>
<dbReference type="Pfam" id="PF15613">
    <property type="entry name" value="WSD"/>
    <property type="match status" value="1"/>
</dbReference>
<name>A0ABP0TCQ0_9BRYO</name>
<evidence type="ECO:0000313" key="10">
    <source>
        <dbReference type="EMBL" id="CAK9192527.1"/>
    </source>
</evidence>
<feature type="region of interest" description="Disordered" evidence="6">
    <location>
        <begin position="617"/>
        <end position="636"/>
    </location>
</feature>
<dbReference type="Proteomes" id="UP001497512">
    <property type="component" value="Chromosome 1"/>
</dbReference>
<feature type="compositionally biased region" description="Basic and acidic residues" evidence="6">
    <location>
        <begin position="625"/>
        <end position="636"/>
    </location>
</feature>
<evidence type="ECO:0000259" key="9">
    <source>
        <dbReference type="PROSITE" id="PS51913"/>
    </source>
</evidence>
<evidence type="ECO:0000256" key="2">
    <source>
        <dbReference type="ARBA" id="ARBA00023163"/>
    </source>
</evidence>
<dbReference type="SMART" id="SM00389">
    <property type="entry name" value="HOX"/>
    <property type="match status" value="1"/>
</dbReference>
<dbReference type="CDD" id="cd00086">
    <property type="entry name" value="homeodomain"/>
    <property type="match status" value="1"/>
</dbReference>
<feature type="compositionally biased region" description="Acidic residues" evidence="6">
    <location>
        <begin position="1700"/>
        <end position="1749"/>
    </location>
</feature>
<feature type="compositionally biased region" description="Basic and acidic residues" evidence="6">
    <location>
        <begin position="1496"/>
        <end position="1505"/>
    </location>
</feature>
<evidence type="ECO:0000259" key="7">
    <source>
        <dbReference type="PROSITE" id="PS50071"/>
    </source>
</evidence>
<dbReference type="Pfam" id="PF15612">
    <property type="entry name" value="WHIM1"/>
    <property type="match status" value="1"/>
</dbReference>
<keyword evidence="11" id="KW-1185">Reference proteome</keyword>
<feature type="compositionally biased region" description="Acidic residues" evidence="6">
    <location>
        <begin position="1641"/>
        <end position="1654"/>
    </location>
</feature>
<gene>
    <name evidence="10" type="ORF">CSSPTR1EN2_LOCUS1935</name>
</gene>
<sequence length="1798" mass="200035">MMASEERMRLSPEETNFKRRMKTPVQLEALERVYAEDRYPVESVRAELSAQLNLSDKQLQMWFCHRRLKDRKGKDEASSTPSVSRKKAKVDNSTVLQYPQAVLASDTGDAVLLSGDHYGQQYLYEGLQHFTPEVSLMAGKQRSQELAVRVAVEAQLGEPLREDGPPLGTEFDPLPVGAFSIKGKPSADFQCVFCPHFIYSLYESSDVSLALGLPPPLPNPRGSKRKSMAPPAPLPVQFEPRPLCEYQFLPEQPVRLEESQFYERATKQLNLFPGPERSYEILAASRVRSFVPSFLPIDTFILVYSKQAMEEARLQKEVEAQEKRIQKELEKQEALRRKRDEQMRKEQEKMEREIRKEEERVMRERMKEQERIERENKKEAERQEKLQQKELKRMEKLRHKEEARKEKEAARIKAANERALAKRLAKDVTDLIDDEQLELMEAATAAAALNHDYLDGDGTLDASQILLRPFPPATVKMKPLLSVYPWTDSDQNVGNLLMVWRFLTTFADVVGLWPFTIDELVQGFHDYDSRLLADIHVALVKTMVKDIVDAAQAVAGGTVGQRDAIAMAAGGHPQLVESAYAWGFDIREWGKHVNGLTWPEILRQFALAAGFGPKWKKQNMTSNVSKDEQEKDKREDTVANLRSGAAAANAVALMQGKGIGTSRRSQFCLTPGTVKFAAFHVLSLEGDKGLSIGEVVKRIKTLGLRDLSSSKTPEASVSAVLSRDSNLFERIAPSTYTVRPAFRKDPEDADAILSAARERIRQYQIGLLDGKGVEKEGDDADTEYGSEGQDVEDMEDMEKEEDEEDEEPGSSKRVKANGRGQRLLTQDGTSGDSESPVADGNGAVEIEAFEDIVKEDEEEDGGKEGLQGAKPCEQPEDETELDESQEVELWVQGLVEGEYADLSVEERLNALVALVTTVNQGNAIRVALEERLEAATALKRQMWAEMQLEKRRLKEEQNSRAHVVPAGPRLEGESPEMLAENPGAGASTVDPKSVGTIDVNLSNHHVRTQGDSFAVNGRPCNGMTSLQSSHEAGSSMAHLSEKSRAQTKVDIGLRAEELYVFRSLPLGCDRRHNRYWQFVTGNGGQDPGCGRLFFESNSDGCWSVIDNEEDLDALMTSLDPRGAREAALAAILHRLEGTLRRAMQSKALADAQQLSRLSSTVTCPFPYGERGSGWKGLEGSPVSGISGLESDPVETNAAISVELGRTGSEKRRALERYMDVEKWFWSECFNGETATKATKSGLKRDTDLLVSCNVCHDCYWPQDKHCRCCHATFESSSPRAHSRFLDHNYECEEKKRRGDPNWKLNGSLASMPSRLQLLKAQLLAIELAIPAEALNERWTERQRKLWAGSLKSASGPSELLQVLMTLESVVERDWLASTYETMEEILEVTGSASCAEGQGAVPHWVPLTTAAVAFRISLFDDALAYDEEAKKDREKQEEEDEIKEKSQAMHTKVGVSSLRLTPEGLPCDPDEERPRETLEGTTGGKGRNRMSSQGVGREKGGREVKQAGQVGGRRRSTNNGGAASKSRARASSSGPKNSKPKRKLQFVERETETLVGDGRQVKAGAGRRCSTRTVAGRTGQGGRAPQSLGRSKPAVRSNGRRSQTSTRRPGPKQRNPNELMLPVSQRPSKVKLLADSQLPEQDPEEEEEEEEEESNAGGSQAGGHWEASDEGSEDGDPYDIEENPEIEDDEGQEQNGSDTGEGEEEEEERMYDEQAEGDGDELDGNGEEDGEDQDEENSYDAEEAGDDESGQERRDVSDYGRGEIEDEEDEETGDIETEDEADAKEPEERDSPSYSEED</sequence>
<dbReference type="InterPro" id="IPR007759">
    <property type="entry name" value="Asxl_HARE-HTH"/>
</dbReference>
<evidence type="ECO:0000256" key="6">
    <source>
        <dbReference type="SAM" id="MobiDB-lite"/>
    </source>
</evidence>
<feature type="domain" description="DDT" evidence="8">
    <location>
        <begin position="490"/>
        <end position="549"/>
    </location>
</feature>
<evidence type="ECO:0000259" key="8">
    <source>
        <dbReference type="PROSITE" id="PS50827"/>
    </source>
</evidence>
<dbReference type="Pfam" id="PF00046">
    <property type="entry name" value="Homeodomain"/>
    <property type="match status" value="1"/>
</dbReference>
<evidence type="ECO:0000256" key="3">
    <source>
        <dbReference type="ARBA" id="ARBA00023242"/>
    </source>
</evidence>
<keyword evidence="4 5" id="KW-0238">DNA-binding</keyword>
<proteinExistence type="predicted"/>
<dbReference type="PROSITE" id="PS51913">
    <property type="entry name" value="HTH_HARE"/>
    <property type="match status" value="1"/>
</dbReference>
<feature type="region of interest" description="Disordered" evidence="6">
    <location>
        <begin position="333"/>
        <end position="352"/>
    </location>
</feature>
<feature type="compositionally biased region" description="Acidic residues" evidence="6">
    <location>
        <begin position="1764"/>
        <end position="1782"/>
    </location>
</feature>
<dbReference type="InterPro" id="IPR018501">
    <property type="entry name" value="DDT_dom"/>
</dbReference>
<feature type="DNA-binding region" description="Homeobox" evidence="4">
    <location>
        <begin position="15"/>
        <end position="74"/>
    </location>
</feature>
<dbReference type="InterPro" id="IPR044977">
    <property type="entry name" value="RLT1-3"/>
</dbReference>
<feature type="compositionally biased region" description="Polar residues" evidence="6">
    <location>
        <begin position="823"/>
        <end position="833"/>
    </location>
</feature>
<dbReference type="SUPFAM" id="SSF46689">
    <property type="entry name" value="Homeodomain-like"/>
    <property type="match status" value="1"/>
</dbReference>
<dbReference type="PANTHER" id="PTHR36968:SF5">
    <property type="entry name" value="HOMEOBOX-DDT DOMAIN PROTEIN RLT2"/>
    <property type="match status" value="1"/>
</dbReference>
<feature type="compositionally biased region" description="Low complexity" evidence="6">
    <location>
        <begin position="1520"/>
        <end position="1534"/>
    </location>
</feature>
<keyword evidence="3 4" id="KW-0539">Nucleus</keyword>
<evidence type="ECO:0000256" key="5">
    <source>
        <dbReference type="RuleBase" id="RU000682"/>
    </source>
</evidence>
<evidence type="ECO:0000256" key="4">
    <source>
        <dbReference type="PROSITE-ProRule" id="PRU00108"/>
    </source>
</evidence>
<dbReference type="PROSITE" id="PS50071">
    <property type="entry name" value="HOMEOBOX_2"/>
    <property type="match status" value="1"/>
</dbReference>
<dbReference type="EMBL" id="OZ019893">
    <property type="protein sequence ID" value="CAK9192527.1"/>
    <property type="molecule type" value="Genomic_DNA"/>
</dbReference>
<feature type="region of interest" description="Disordered" evidence="6">
    <location>
        <begin position="856"/>
        <end position="884"/>
    </location>
</feature>
<dbReference type="InterPro" id="IPR001356">
    <property type="entry name" value="HD"/>
</dbReference>
<comment type="subcellular location">
    <subcellularLocation>
        <location evidence="1 4 5">Nucleus</location>
    </subcellularLocation>
</comment>
<dbReference type="InterPro" id="IPR009057">
    <property type="entry name" value="Homeodomain-like_sf"/>
</dbReference>
<dbReference type="Gene3D" id="1.10.10.60">
    <property type="entry name" value="Homeodomain-like"/>
    <property type="match status" value="1"/>
</dbReference>
<feature type="domain" description="Homeobox" evidence="7">
    <location>
        <begin position="13"/>
        <end position="73"/>
    </location>
</feature>
<dbReference type="InterPro" id="IPR028942">
    <property type="entry name" value="WHIM1_dom"/>
</dbReference>
<reference evidence="10 11" key="1">
    <citation type="submission" date="2024-02" db="EMBL/GenBank/DDBJ databases">
        <authorList>
            <consortium name="ELIXIR-Norway"/>
            <consortium name="Elixir Norway"/>
        </authorList>
    </citation>
    <scope>NUCLEOTIDE SEQUENCE [LARGE SCALE GENOMIC DNA]</scope>
</reference>
<organism evidence="10 11">
    <name type="scientific">Sphagnum troendelagicum</name>
    <dbReference type="NCBI Taxonomy" id="128251"/>
    <lineage>
        <taxon>Eukaryota</taxon>
        <taxon>Viridiplantae</taxon>
        <taxon>Streptophyta</taxon>
        <taxon>Embryophyta</taxon>
        <taxon>Bryophyta</taxon>
        <taxon>Sphagnophytina</taxon>
        <taxon>Sphagnopsida</taxon>
        <taxon>Sphagnales</taxon>
        <taxon>Sphagnaceae</taxon>
        <taxon>Sphagnum</taxon>
    </lineage>
</organism>
<feature type="compositionally biased region" description="Acidic residues" evidence="6">
    <location>
        <begin position="874"/>
        <end position="884"/>
    </location>
</feature>
<keyword evidence="2" id="KW-0804">Transcription</keyword>
<protein>
    <submittedName>
        <fullName evidence="10">Uncharacterized protein</fullName>
    </submittedName>
</protein>
<dbReference type="PANTHER" id="PTHR36968">
    <property type="entry name" value="HOMEOBOX-DDT DOMAIN PROTEIN RLT2"/>
    <property type="match status" value="1"/>
</dbReference>
<feature type="compositionally biased region" description="Acidic residues" evidence="6">
    <location>
        <begin position="776"/>
        <end position="808"/>
    </location>
</feature>
<dbReference type="Pfam" id="PF05066">
    <property type="entry name" value="HARE-HTH"/>
    <property type="match status" value="1"/>
</dbReference>
<feature type="region of interest" description="Disordered" evidence="6">
    <location>
        <begin position="954"/>
        <end position="975"/>
    </location>
</feature>
<feature type="compositionally biased region" description="Basic and acidic residues" evidence="6">
    <location>
        <begin position="1429"/>
        <end position="1447"/>
    </location>
</feature>
<feature type="compositionally biased region" description="Acidic residues" evidence="6">
    <location>
        <begin position="1668"/>
        <end position="1692"/>
    </location>
</feature>
<evidence type="ECO:0000313" key="11">
    <source>
        <dbReference type="Proteomes" id="UP001497512"/>
    </source>
</evidence>
<dbReference type="Pfam" id="PF02791">
    <property type="entry name" value="DDT"/>
    <property type="match status" value="1"/>
</dbReference>
<dbReference type="PROSITE" id="PS50827">
    <property type="entry name" value="DDT"/>
    <property type="match status" value="1"/>
</dbReference>
<feature type="region of interest" description="Disordered" evidence="6">
    <location>
        <begin position="1429"/>
        <end position="1798"/>
    </location>
</feature>
<dbReference type="InterPro" id="IPR028941">
    <property type="entry name" value="WHIM2_dom"/>
</dbReference>
<feature type="domain" description="HTH HARE-type" evidence="9">
    <location>
        <begin position="672"/>
        <end position="741"/>
    </location>
</feature>